<evidence type="ECO:0008006" key="4">
    <source>
        <dbReference type="Google" id="ProtNLM"/>
    </source>
</evidence>
<feature type="region of interest" description="Disordered" evidence="1">
    <location>
        <begin position="604"/>
        <end position="625"/>
    </location>
</feature>
<dbReference type="EMBL" id="CP027019">
    <property type="protein sequence ID" value="AVP49778.1"/>
    <property type="molecule type" value="Genomic_DNA"/>
</dbReference>
<name>A0A2S0NL93_9MOLU</name>
<dbReference type="NCBIfam" id="NF038029">
    <property type="entry name" value="LP_plasma"/>
    <property type="match status" value="1"/>
</dbReference>
<gene>
    <name evidence="2" type="ORF">C5T88_04390</name>
</gene>
<evidence type="ECO:0000256" key="1">
    <source>
        <dbReference type="SAM" id="MobiDB-lite"/>
    </source>
</evidence>
<dbReference type="RefSeq" id="WP_303662318.1">
    <property type="nucleotide sequence ID" value="NZ_CP027019.1"/>
</dbReference>
<proteinExistence type="predicted"/>
<protein>
    <recommendedName>
        <fullName evidence="4">Lipoprotein</fullName>
    </recommendedName>
</protein>
<dbReference type="PROSITE" id="PS51257">
    <property type="entry name" value="PROKAR_LIPOPROTEIN"/>
    <property type="match status" value="1"/>
</dbReference>
<dbReference type="Proteomes" id="UP000239250">
    <property type="component" value="Chromosome"/>
</dbReference>
<sequence>MKKLLTILGGLGMVATTGLTVVACTNKDEDESTGSKFIDDTGDLNITSETLLNWVRENSIGLNNIAKMKEFFQFFAVAIMNPPTDKDKDILKDIVPSESSNQYALEDLRAQLTKLWGNPGEIDNTTVNGKVEQAWRQKADKSKEDNGEKKYKDVLKKELHKQFPWVKNDYDTLVKAWKNNERLTNSEYSAYGMLTKKLIDGNSKNVIMNQNSPNAIQTEWGKFRSAFGGIKVSALPAELEKATEDKKNVALNLINMTGGTEEIAKGDKASWSLSAIKWATKDIPAIEGTPAKQGTTITPELAADLNNRLFGSKFADKKVSEITDEAFGQGRGTGVEQHWTYMSSQGRQLNSNSSYFDLVSEYPNLDPSDIKTDSDNEVYGLLTNSQRYLMDTYFKNEKPISVSEVVFKSTNGDLTKNINGPAFLNSTTPDAKNWQQYYGLVNFLENYVLGAESKEGEPQPTNDNNKKIEGSSLYKFDTIFANTNPTKKGHIWTNKESTQTILPEEWDAANFEVKAPDTLISMNNPGSSSMQKYAVYDFLASETKTSKKLSDVGSLDDLLGKYEFTNTAVVDAIKQSLKNIEKEDPNKVVEKSLFKTLNLIQSLDRRDTPPATPGVRENEQPPTNAEPKKVYEVLNAEQGIIAFIDKDGLHITKINGFELLKQDKITAQKSFGFTVDKKTYMEEVSKLKRLNSLKDEPLGLRRLVFQDYANQIWPNPNPTRDGVTPPDFIDKLVDRKDILKAKDIGVDYASINSAISNEYEKFLVNNSILNGTSDTTKSFYGFNVIAEMKKEMTENDKDANKLSKNNIWLWDYIIKLTGKSHDELMQAMFKFGDDPISKQTKKDLRQLLKKLDELPTTNSTNAYNTGKQKWDQDIDNVFNAMTNPIDKKNAPKAKLTDGEKTWSTIPSSKLFDPFTTTTANGSLQAARFNFDNVKNVVLPSQNRKGVN</sequence>
<accession>A0A2S0NL93</accession>
<dbReference type="NCBIfam" id="NF045726">
    <property type="entry name" value="XXplasma_LP"/>
    <property type="match status" value="1"/>
</dbReference>
<evidence type="ECO:0000313" key="2">
    <source>
        <dbReference type="EMBL" id="AVP49778.1"/>
    </source>
</evidence>
<evidence type="ECO:0000313" key="3">
    <source>
        <dbReference type="Proteomes" id="UP000239250"/>
    </source>
</evidence>
<dbReference type="InterPro" id="IPR054816">
    <property type="entry name" value="Lipoprotein_mollicutes-type_CS"/>
</dbReference>
<organism evidence="2 3">
    <name type="scientific">Williamsoniiplasma luminosum</name>
    <dbReference type="NCBI Taxonomy" id="214888"/>
    <lineage>
        <taxon>Bacteria</taxon>
        <taxon>Bacillati</taxon>
        <taxon>Mycoplasmatota</taxon>
        <taxon>Mollicutes</taxon>
        <taxon>Entomoplasmatales</taxon>
        <taxon>Williamsoniiplasma</taxon>
    </lineage>
</organism>
<dbReference type="AlphaFoldDB" id="A0A2S0NL93"/>
<reference evidence="3" key="1">
    <citation type="submission" date="2018-02" db="EMBL/GenBank/DDBJ databases">
        <title>Firefly genomes illuminate parallel origins of bioluminescence in beetles.</title>
        <authorList>
            <person name="Fallon T.R."/>
            <person name="Lower S.E.S."/>
            <person name="Behringer M."/>
            <person name="Weng J.-K."/>
        </authorList>
    </citation>
    <scope>NUCLEOTIDE SEQUENCE [LARGE SCALE GENOMIC DNA]</scope>
</reference>